<organism evidence="4 5">
    <name type="scientific">Basidiobolus ranarum</name>
    <dbReference type="NCBI Taxonomy" id="34480"/>
    <lineage>
        <taxon>Eukaryota</taxon>
        <taxon>Fungi</taxon>
        <taxon>Fungi incertae sedis</taxon>
        <taxon>Zoopagomycota</taxon>
        <taxon>Entomophthoromycotina</taxon>
        <taxon>Basidiobolomycetes</taxon>
        <taxon>Basidiobolales</taxon>
        <taxon>Basidiobolaceae</taxon>
        <taxon>Basidiobolus</taxon>
    </lineage>
</organism>
<dbReference type="InterPro" id="IPR013087">
    <property type="entry name" value="Znf_C2H2_type"/>
</dbReference>
<comment type="caution">
    <text evidence="4">The sequence shown here is derived from an EMBL/GenBank/DDBJ whole genome shotgun (WGS) entry which is preliminary data.</text>
</comment>
<sequence length="243" mass="27481">MQVADRIHETQFPRTWYSCPFGNCSCKFKTYDFVKRHVLNHHMNTFSRCDSDYCETCLSHSKSTPHVRSDSPNAVPKRKRSPDLSTASPKKSFKQSNVRDSTSPSTLTVRTESPVSETPNTPKTMYSISNSPKATSPSLPSIRTIFNMNERAQQYLPSPISSTGQPGLHGYMMPSLPSLEELSFTSVAHSHNPWHTSSTIYPCQVAGCNMKFDRMEHLNRHLLYHPPEDSRSYGPNSVIRPPM</sequence>
<evidence type="ECO:0000313" key="4">
    <source>
        <dbReference type="EMBL" id="KAK9728611.1"/>
    </source>
</evidence>
<dbReference type="Proteomes" id="UP001479436">
    <property type="component" value="Unassembled WGS sequence"/>
</dbReference>
<evidence type="ECO:0000259" key="3">
    <source>
        <dbReference type="PROSITE" id="PS50157"/>
    </source>
</evidence>
<proteinExistence type="predicted"/>
<evidence type="ECO:0000256" key="2">
    <source>
        <dbReference type="SAM" id="MobiDB-lite"/>
    </source>
</evidence>
<feature type="compositionally biased region" description="Polar residues" evidence="2">
    <location>
        <begin position="83"/>
        <end position="140"/>
    </location>
</feature>
<dbReference type="EMBL" id="JASJQH010006893">
    <property type="protein sequence ID" value="KAK9728611.1"/>
    <property type="molecule type" value="Genomic_DNA"/>
</dbReference>
<keyword evidence="1" id="KW-0863">Zinc-finger</keyword>
<evidence type="ECO:0000256" key="1">
    <source>
        <dbReference type="PROSITE-ProRule" id="PRU00042"/>
    </source>
</evidence>
<keyword evidence="1" id="KW-0862">Zinc</keyword>
<dbReference type="PROSITE" id="PS50157">
    <property type="entry name" value="ZINC_FINGER_C2H2_2"/>
    <property type="match status" value="1"/>
</dbReference>
<dbReference type="SMART" id="SM00355">
    <property type="entry name" value="ZnF_C2H2"/>
    <property type="match status" value="2"/>
</dbReference>
<keyword evidence="5" id="KW-1185">Reference proteome</keyword>
<accession>A0ABR2WAE6</accession>
<dbReference type="InterPro" id="IPR036236">
    <property type="entry name" value="Znf_C2H2_sf"/>
</dbReference>
<dbReference type="SUPFAM" id="SSF57667">
    <property type="entry name" value="beta-beta-alpha zinc fingers"/>
    <property type="match status" value="1"/>
</dbReference>
<keyword evidence="1" id="KW-0479">Metal-binding</keyword>
<feature type="compositionally biased region" description="Polar residues" evidence="2">
    <location>
        <begin position="59"/>
        <end position="72"/>
    </location>
</feature>
<feature type="domain" description="C2H2-type" evidence="3">
    <location>
        <begin position="201"/>
        <end position="230"/>
    </location>
</feature>
<protein>
    <recommendedName>
        <fullName evidence="3">C2H2-type domain-containing protein</fullName>
    </recommendedName>
</protein>
<dbReference type="Gene3D" id="3.30.160.60">
    <property type="entry name" value="Classic Zinc Finger"/>
    <property type="match status" value="1"/>
</dbReference>
<name>A0ABR2WAE6_9FUNG</name>
<gene>
    <name evidence="4" type="ORF">K7432_000889</name>
</gene>
<feature type="region of interest" description="Disordered" evidence="2">
    <location>
        <begin position="59"/>
        <end position="140"/>
    </location>
</feature>
<dbReference type="PROSITE" id="PS00028">
    <property type="entry name" value="ZINC_FINGER_C2H2_1"/>
    <property type="match status" value="1"/>
</dbReference>
<evidence type="ECO:0000313" key="5">
    <source>
        <dbReference type="Proteomes" id="UP001479436"/>
    </source>
</evidence>
<reference evidence="4 5" key="1">
    <citation type="submission" date="2023-04" db="EMBL/GenBank/DDBJ databases">
        <title>Genome of Basidiobolus ranarum AG-B5.</title>
        <authorList>
            <person name="Stajich J.E."/>
            <person name="Carter-House D."/>
            <person name="Gryganskyi A."/>
        </authorList>
    </citation>
    <scope>NUCLEOTIDE SEQUENCE [LARGE SCALE GENOMIC DNA]</scope>
    <source>
        <strain evidence="4 5">AG-B5</strain>
    </source>
</reference>